<evidence type="ECO:0000256" key="1">
    <source>
        <dbReference type="ARBA" id="ARBA00022679"/>
    </source>
</evidence>
<sequence length="184" mass="20914">MTTEIPQNPPENKEPNTIPVEGDILLRRIVPEDSEAIFALIDRNRDHLSQFVDETAKKYPTLESVRKRNAIQSPDERRFGIWDENKFVGFVKVTKRGEDGWEVGYWLGGEHTGKGYMTKAVSALTRYAADHLGARRVFAKVVQGNKASIRVLERAGYRRKGINPEDPGEFIFESIPESREIALT</sequence>
<feature type="domain" description="N-acetyltransferase" evidence="4">
    <location>
        <begin position="24"/>
        <end position="182"/>
    </location>
</feature>
<dbReference type="PANTHER" id="PTHR43792:SF8">
    <property type="entry name" value="[RIBOSOMAL PROTEIN US5]-ALANINE N-ACETYLTRANSFERASE"/>
    <property type="match status" value="1"/>
</dbReference>
<evidence type="ECO:0000256" key="3">
    <source>
        <dbReference type="ARBA" id="ARBA00038502"/>
    </source>
</evidence>
<reference evidence="5 6" key="1">
    <citation type="journal article" date="2016" name="Nat. Commun.">
        <title>Thousands of microbial genomes shed light on interconnected biogeochemical processes in an aquifer system.</title>
        <authorList>
            <person name="Anantharaman K."/>
            <person name="Brown C.T."/>
            <person name="Hug L.A."/>
            <person name="Sharon I."/>
            <person name="Castelle C.J."/>
            <person name="Probst A.J."/>
            <person name="Thomas B.C."/>
            <person name="Singh A."/>
            <person name="Wilkins M.J."/>
            <person name="Karaoz U."/>
            <person name="Brodie E.L."/>
            <person name="Williams K.H."/>
            <person name="Hubbard S.S."/>
            <person name="Banfield J.F."/>
        </authorList>
    </citation>
    <scope>NUCLEOTIDE SEQUENCE [LARGE SCALE GENOMIC DNA]</scope>
</reference>
<proteinExistence type="inferred from homology"/>
<organism evidence="5 6">
    <name type="scientific">candidate division WWE3 bacterium RIFCSPHIGHO2_01_FULL_48_15</name>
    <dbReference type="NCBI Taxonomy" id="1802619"/>
    <lineage>
        <taxon>Bacteria</taxon>
        <taxon>Katanobacteria</taxon>
    </lineage>
</organism>
<keyword evidence="2" id="KW-0012">Acyltransferase</keyword>
<dbReference type="STRING" id="1802619.A2797_01230"/>
<dbReference type="Proteomes" id="UP000179005">
    <property type="component" value="Unassembled WGS sequence"/>
</dbReference>
<dbReference type="InterPro" id="IPR000182">
    <property type="entry name" value="GNAT_dom"/>
</dbReference>
<dbReference type="Pfam" id="PF13302">
    <property type="entry name" value="Acetyltransf_3"/>
    <property type="match status" value="1"/>
</dbReference>
<dbReference type="AlphaFoldDB" id="A0A1F4VFL5"/>
<dbReference type="Gene3D" id="3.40.630.30">
    <property type="match status" value="1"/>
</dbReference>
<keyword evidence="1" id="KW-0808">Transferase</keyword>
<gene>
    <name evidence="5" type="ORF">A2797_01230</name>
</gene>
<dbReference type="SUPFAM" id="SSF55729">
    <property type="entry name" value="Acyl-CoA N-acyltransferases (Nat)"/>
    <property type="match status" value="1"/>
</dbReference>
<comment type="caution">
    <text evidence="5">The sequence shown here is derived from an EMBL/GenBank/DDBJ whole genome shotgun (WGS) entry which is preliminary data.</text>
</comment>
<evidence type="ECO:0000256" key="2">
    <source>
        <dbReference type="ARBA" id="ARBA00023315"/>
    </source>
</evidence>
<dbReference type="EMBL" id="MEVC01000006">
    <property type="protein sequence ID" value="OGC55974.1"/>
    <property type="molecule type" value="Genomic_DNA"/>
</dbReference>
<dbReference type="PANTHER" id="PTHR43792">
    <property type="entry name" value="GNAT FAMILY, PUTATIVE (AFU_ORTHOLOGUE AFUA_3G00765)-RELATED-RELATED"/>
    <property type="match status" value="1"/>
</dbReference>
<dbReference type="PROSITE" id="PS51186">
    <property type="entry name" value="GNAT"/>
    <property type="match status" value="1"/>
</dbReference>
<dbReference type="InterPro" id="IPR051531">
    <property type="entry name" value="N-acetyltransferase"/>
</dbReference>
<evidence type="ECO:0000313" key="5">
    <source>
        <dbReference type="EMBL" id="OGC55974.1"/>
    </source>
</evidence>
<accession>A0A1F4VFL5</accession>
<comment type="similarity">
    <text evidence="3">Belongs to the acetyltransferase family. RimJ subfamily.</text>
</comment>
<dbReference type="GO" id="GO:0016747">
    <property type="term" value="F:acyltransferase activity, transferring groups other than amino-acyl groups"/>
    <property type="evidence" value="ECO:0007669"/>
    <property type="project" value="InterPro"/>
</dbReference>
<evidence type="ECO:0000313" key="6">
    <source>
        <dbReference type="Proteomes" id="UP000179005"/>
    </source>
</evidence>
<evidence type="ECO:0000259" key="4">
    <source>
        <dbReference type="PROSITE" id="PS51186"/>
    </source>
</evidence>
<dbReference type="InterPro" id="IPR016181">
    <property type="entry name" value="Acyl_CoA_acyltransferase"/>
</dbReference>
<protein>
    <recommendedName>
        <fullName evidence="4">N-acetyltransferase domain-containing protein</fullName>
    </recommendedName>
</protein>
<name>A0A1F4VFL5_UNCKA</name>